<dbReference type="InterPro" id="IPR003439">
    <property type="entry name" value="ABC_transporter-like_ATP-bd"/>
</dbReference>
<keyword evidence="1" id="KW-0813">Transport</keyword>
<proteinExistence type="predicted"/>
<evidence type="ECO:0000256" key="7">
    <source>
        <dbReference type="ARBA" id="ARBA00023136"/>
    </source>
</evidence>
<dbReference type="Proteomes" id="UP001185012">
    <property type="component" value="Unassembled WGS sequence"/>
</dbReference>
<reference evidence="9 10" key="1">
    <citation type="submission" date="2023-07" db="EMBL/GenBank/DDBJ databases">
        <title>Genomic Encyclopedia of Type Strains, Phase IV (KMG-IV): sequencing the most valuable type-strain genomes for metagenomic binning, comparative biology and taxonomic classification.</title>
        <authorList>
            <person name="Goeker M."/>
        </authorList>
    </citation>
    <scope>NUCLEOTIDE SEQUENCE [LARGE SCALE GENOMIC DNA]</scope>
    <source>
        <strain evidence="9 10">DSM 45903</strain>
    </source>
</reference>
<dbReference type="Gene3D" id="3.40.50.300">
    <property type="entry name" value="P-loop containing nucleotide triphosphate hydrolases"/>
    <property type="match status" value="1"/>
</dbReference>
<keyword evidence="6" id="KW-0029">Amino-acid transport</keyword>
<dbReference type="InterPro" id="IPR041701">
    <property type="entry name" value="MetN_ABC"/>
</dbReference>
<sequence>MIELTDIHKEFPAQDGSGPVSALSGLDIHVKRGEIFGIIGRSGAGKSTLLRMVNGLETPTSGEVRVDGQAIHRLREQELRQARLGIGMIFQHFNLLWSRTVRDNIAFPLEVAGKPKDQIRERVEELLERVGLKERADAYPSQLSGGQKQRVGIARALANEPKVLLCDEATSALDPETTSSILQLLREINRDTGITLLLITHEMSVVQSICQRVAVMDEGKVIETGDVKEIFDHPRHSVTAQFVKQTLLGDPERSASGRESGVWFRLPLDQWASVLPDLRKEALEQGVRLHVVAGELTGEGLVTVSLKGEPSAVENVAERFRKQSVEEVAAGVS</sequence>
<dbReference type="InterPro" id="IPR050086">
    <property type="entry name" value="MetN_ABC_transporter-like"/>
</dbReference>
<organism evidence="9 10">
    <name type="scientific">Desmospora profundinema</name>
    <dbReference type="NCBI Taxonomy" id="1571184"/>
    <lineage>
        <taxon>Bacteria</taxon>
        <taxon>Bacillati</taxon>
        <taxon>Bacillota</taxon>
        <taxon>Bacilli</taxon>
        <taxon>Bacillales</taxon>
        <taxon>Thermoactinomycetaceae</taxon>
        <taxon>Desmospora</taxon>
    </lineage>
</organism>
<keyword evidence="3" id="KW-0547">Nucleotide-binding</keyword>
<gene>
    <name evidence="9" type="ORF">JOE21_001555</name>
</gene>
<dbReference type="PANTHER" id="PTHR43166:SF30">
    <property type="entry name" value="METHIONINE IMPORT ATP-BINDING PROTEIN METN"/>
    <property type="match status" value="1"/>
</dbReference>
<dbReference type="PROSITE" id="PS50893">
    <property type="entry name" value="ABC_TRANSPORTER_2"/>
    <property type="match status" value="1"/>
</dbReference>
<evidence type="ECO:0000256" key="5">
    <source>
        <dbReference type="ARBA" id="ARBA00022967"/>
    </source>
</evidence>
<dbReference type="GO" id="GO:0005524">
    <property type="term" value="F:ATP binding"/>
    <property type="evidence" value="ECO:0007669"/>
    <property type="project" value="UniProtKB-KW"/>
</dbReference>
<evidence type="ECO:0000256" key="2">
    <source>
        <dbReference type="ARBA" id="ARBA00022475"/>
    </source>
</evidence>
<evidence type="ECO:0000256" key="3">
    <source>
        <dbReference type="ARBA" id="ARBA00022741"/>
    </source>
</evidence>
<evidence type="ECO:0000313" key="10">
    <source>
        <dbReference type="Proteomes" id="UP001185012"/>
    </source>
</evidence>
<dbReference type="PROSITE" id="PS00211">
    <property type="entry name" value="ABC_TRANSPORTER_1"/>
    <property type="match status" value="1"/>
</dbReference>
<protein>
    <submittedName>
        <fullName evidence="9">D-methionine transport system ATP-binding protein</fullName>
    </submittedName>
</protein>
<dbReference type="SUPFAM" id="SSF52540">
    <property type="entry name" value="P-loop containing nucleoside triphosphate hydrolases"/>
    <property type="match status" value="1"/>
</dbReference>
<evidence type="ECO:0000256" key="6">
    <source>
        <dbReference type="ARBA" id="ARBA00022970"/>
    </source>
</evidence>
<name>A0ABU1ILA4_9BACL</name>
<feature type="domain" description="ABC transporter" evidence="8">
    <location>
        <begin position="2"/>
        <end position="243"/>
    </location>
</feature>
<evidence type="ECO:0000259" key="8">
    <source>
        <dbReference type="PROSITE" id="PS50893"/>
    </source>
</evidence>
<keyword evidence="7" id="KW-0472">Membrane</keyword>
<evidence type="ECO:0000256" key="1">
    <source>
        <dbReference type="ARBA" id="ARBA00022448"/>
    </source>
</evidence>
<dbReference type="InterPro" id="IPR027417">
    <property type="entry name" value="P-loop_NTPase"/>
</dbReference>
<dbReference type="Pfam" id="PF00005">
    <property type="entry name" value="ABC_tran"/>
    <property type="match status" value="1"/>
</dbReference>
<evidence type="ECO:0000256" key="4">
    <source>
        <dbReference type="ARBA" id="ARBA00022840"/>
    </source>
</evidence>
<dbReference type="EMBL" id="JAVDQG010000003">
    <property type="protein sequence ID" value="MDR6225557.1"/>
    <property type="molecule type" value="Genomic_DNA"/>
</dbReference>
<accession>A0ABU1ILA4</accession>
<keyword evidence="2" id="KW-1003">Cell membrane</keyword>
<dbReference type="InterPro" id="IPR003593">
    <property type="entry name" value="AAA+_ATPase"/>
</dbReference>
<keyword evidence="10" id="KW-1185">Reference proteome</keyword>
<evidence type="ECO:0000313" key="9">
    <source>
        <dbReference type="EMBL" id="MDR6225557.1"/>
    </source>
</evidence>
<dbReference type="PANTHER" id="PTHR43166">
    <property type="entry name" value="AMINO ACID IMPORT ATP-BINDING PROTEIN"/>
    <property type="match status" value="1"/>
</dbReference>
<comment type="caution">
    <text evidence="9">The sequence shown here is derived from an EMBL/GenBank/DDBJ whole genome shotgun (WGS) entry which is preliminary data.</text>
</comment>
<dbReference type="SMART" id="SM00382">
    <property type="entry name" value="AAA"/>
    <property type="match status" value="1"/>
</dbReference>
<keyword evidence="4 9" id="KW-0067">ATP-binding</keyword>
<dbReference type="InterPro" id="IPR017871">
    <property type="entry name" value="ABC_transporter-like_CS"/>
</dbReference>
<dbReference type="RefSeq" id="WP_309864388.1">
    <property type="nucleotide sequence ID" value="NZ_JAVDQG010000003.1"/>
</dbReference>
<keyword evidence="5" id="KW-1278">Translocase</keyword>
<dbReference type="CDD" id="cd03258">
    <property type="entry name" value="ABC_MetN_methionine_transporter"/>
    <property type="match status" value="1"/>
</dbReference>